<keyword evidence="3" id="KW-1185">Reference proteome</keyword>
<proteinExistence type="predicted"/>
<dbReference type="Proteomes" id="UP000023152">
    <property type="component" value="Unassembled WGS sequence"/>
</dbReference>
<keyword evidence="1" id="KW-1133">Transmembrane helix</keyword>
<name>X6PDA1_RETFI</name>
<evidence type="ECO:0000256" key="1">
    <source>
        <dbReference type="SAM" id="Phobius"/>
    </source>
</evidence>
<dbReference type="GO" id="GO:0004177">
    <property type="term" value="F:aminopeptidase activity"/>
    <property type="evidence" value="ECO:0007669"/>
    <property type="project" value="UniProtKB-KW"/>
</dbReference>
<sequence length="202" mass="23083">MTDVVRDNNKITAIYSCRRCNGRFMVWNVLYGNNGENWLYLQQVYGSGFLMADLTEIPNSFASLAMLNQTTSFYQIANRTSATNERNVNQTLELIGVNANWLISNRQGVDQVLSQLGYPTTPVSNNNKSHSDNMALAIAIIVIVAVLIVVVLIIMLCRYWKFKQEIYRYKRHVSEEHNFIEVSLSDKHDDKNQEHASDDDAL</sequence>
<keyword evidence="1" id="KW-0472">Membrane</keyword>
<keyword evidence="2" id="KW-0031">Aminopeptidase</keyword>
<evidence type="ECO:0000313" key="2">
    <source>
        <dbReference type="EMBL" id="ETO36455.1"/>
    </source>
</evidence>
<dbReference type="OrthoDB" id="275509at2759"/>
<evidence type="ECO:0000313" key="3">
    <source>
        <dbReference type="Proteomes" id="UP000023152"/>
    </source>
</evidence>
<keyword evidence="2" id="KW-0378">Hydrolase</keyword>
<organism evidence="2 3">
    <name type="scientific">Reticulomyxa filosa</name>
    <dbReference type="NCBI Taxonomy" id="46433"/>
    <lineage>
        <taxon>Eukaryota</taxon>
        <taxon>Sar</taxon>
        <taxon>Rhizaria</taxon>
        <taxon>Retaria</taxon>
        <taxon>Foraminifera</taxon>
        <taxon>Monothalamids</taxon>
        <taxon>Reticulomyxidae</taxon>
        <taxon>Reticulomyxa</taxon>
    </lineage>
</organism>
<gene>
    <name evidence="2" type="ORF">RFI_00607</name>
</gene>
<reference evidence="2 3" key="1">
    <citation type="journal article" date="2013" name="Curr. Biol.">
        <title>The Genome of the Foraminiferan Reticulomyxa filosa.</title>
        <authorList>
            <person name="Glockner G."/>
            <person name="Hulsmann N."/>
            <person name="Schleicher M."/>
            <person name="Noegel A.A."/>
            <person name="Eichinger L."/>
            <person name="Gallinger C."/>
            <person name="Pawlowski J."/>
            <person name="Sierra R."/>
            <person name="Euteneuer U."/>
            <person name="Pillet L."/>
            <person name="Moustafa A."/>
            <person name="Platzer M."/>
            <person name="Groth M."/>
            <person name="Szafranski K."/>
            <person name="Schliwa M."/>
        </authorList>
    </citation>
    <scope>NUCLEOTIDE SEQUENCE [LARGE SCALE GENOMIC DNA]</scope>
</reference>
<feature type="transmembrane region" description="Helical" evidence="1">
    <location>
        <begin position="134"/>
        <end position="160"/>
    </location>
</feature>
<dbReference type="AlphaFoldDB" id="X6PDA1"/>
<accession>X6PDA1</accession>
<keyword evidence="2" id="KW-0645">Protease</keyword>
<protein>
    <submittedName>
        <fullName evidence="2">Aminopeptidase</fullName>
    </submittedName>
</protein>
<comment type="caution">
    <text evidence="2">The sequence shown here is derived from an EMBL/GenBank/DDBJ whole genome shotgun (WGS) entry which is preliminary data.</text>
</comment>
<dbReference type="Gene3D" id="1.25.50.20">
    <property type="match status" value="1"/>
</dbReference>
<dbReference type="EMBL" id="ASPP01000656">
    <property type="protein sequence ID" value="ETO36455.1"/>
    <property type="molecule type" value="Genomic_DNA"/>
</dbReference>
<keyword evidence="1" id="KW-0812">Transmembrane</keyword>